<reference evidence="2 3" key="1">
    <citation type="submission" date="2018-11" db="EMBL/GenBank/DDBJ databases">
        <authorList>
            <consortium name="Pathogen Informatics"/>
        </authorList>
    </citation>
    <scope>NUCLEOTIDE SEQUENCE [LARGE SCALE GENOMIC DNA]</scope>
</reference>
<organism evidence="2 3">
    <name type="scientific">Dibothriocephalus latus</name>
    <name type="common">Fish tapeworm</name>
    <name type="synonym">Diphyllobothrium latum</name>
    <dbReference type="NCBI Taxonomy" id="60516"/>
    <lineage>
        <taxon>Eukaryota</taxon>
        <taxon>Metazoa</taxon>
        <taxon>Spiralia</taxon>
        <taxon>Lophotrochozoa</taxon>
        <taxon>Platyhelminthes</taxon>
        <taxon>Cestoda</taxon>
        <taxon>Eucestoda</taxon>
        <taxon>Diphyllobothriidea</taxon>
        <taxon>Diphyllobothriidae</taxon>
        <taxon>Dibothriocephalus</taxon>
    </lineage>
</organism>
<name>A0A3P7QLR7_DIBLA</name>
<feature type="compositionally biased region" description="Basic and acidic residues" evidence="1">
    <location>
        <begin position="46"/>
        <end position="60"/>
    </location>
</feature>
<dbReference type="AlphaFoldDB" id="A0A3P7QLR7"/>
<feature type="compositionally biased region" description="Polar residues" evidence="1">
    <location>
        <begin position="32"/>
        <end position="45"/>
    </location>
</feature>
<evidence type="ECO:0000313" key="3">
    <source>
        <dbReference type="Proteomes" id="UP000281553"/>
    </source>
</evidence>
<feature type="compositionally biased region" description="Acidic residues" evidence="1">
    <location>
        <begin position="104"/>
        <end position="114"/>
    </location>
</feature>
<sequence>MAPKGSRAKWHATQVWKETDCAAVRLNSCRTSANQTSSLTTSCGEKTQKLRARNEEKKAAGSDNSLSSLASLSDSLGDSDSGVQENAPTRSEVFPADGKQCTDQDSEPEEEEEAALMVGSQQGLLPTVEDDDNASTNSNLNTMSDIPSITAATVDGEEKEHETLYNSPTERRYSNVIRFLKPQLSCGHLVDSGTQTYFTGPVMATQVYHDETV</sequence>
<feature type="region of interest" description="Disordered" evidence="1">
    <location>
        <begin position="125"/>
        <end position="144"/>
    </location>
</feature>
<protein>
    <submittedName>
        <fullName evidence="2">Uncharacterized protein</fullName>
    </submittedName>
</protein>
<feature type="region of interest" description="Disordered" evidence="1">
    <location>
        <begin position="32"/>
        <end position="117"/>
    </location>
</feature>
<keyword evidence="3" id="KW-1185">Reference proteome</keyword>
<dbReference type="Proteomes" id="UP000281553">
    <property type="component" value="Unassembled WGS sequence"/>
</dbReference>
<dbReference type="OrthoDB" id="26838at2759"/>
<proteinExistence type="predicted"/>
<gene>
    <name evidence="2" type="ORF">DILT_LOCUS16031</name>
</gene>
<accession>A0A3P7QLR7</accession>
<evidence type="ECO:0000256" key="1">
    <source>
        <dbReference type="SAM" id="MobiDB-lite"/>
    </source>
</evidence>
<evidence type="ECO:0000313" key="2">
    <source>
        <dbReference type="EMBL" id="VDN32682.1"/>
    </source>
</evidence>
<feature type="compositionally biased region" description="Polar residues" evidence="1">
    <location>
        <begin position="134"/>
        <end position="144"/>
    </location>
</feature>
<dbReference type="EMBL" id="UYRU01082522">
    <property type="protein sequence ID" value="VDN32682.1"/>
    <property type="molecule type" value="Genomic_DNA"/>
</dbReference>
<feature type="compositionally biased region" description="Low complexity" evidence="1">
    <location>
        <begin position="61"/>
        <end position="82"/>
    </location>
</feature>